<dbReference type="AlphaFoldDB" id="A0A9N9KB15"/>
<comment type="caution">
    <text evidence="2">The sequence shown here is derived from an EMBL/GenBank/DDBJ whole genome shotgun (WGS) entry which is preliminary data.</text>
</comment>
<dbReference type="EMBL" id="CAJVPY010056562">
    <property type="protein sequence ID" value="CAG8818458.1"/>
    <property type="molecule type" value="Genomic_DNA"/>
</dbReference>
<dbReference type="OrthoDB" id="2507140at2759"/>
<organism evidence="2 3">
    <name type="scientific">Dentiscutata erythropus</name>
    <dbReference type="NCBI Taxonomy" id="1348616"/>
    <lineage>
        <taxon>Eukaryota</taxon>
        <taxon>Fungi</taxon>
        <taxon>Fungi incertae sedis</taxon>
        <taxon>Mucoromycota</taxon>
        <taxon>Glomeromycotina</taxon>
        <taxon>Glomeromycetes</taxon>
        <taxon>Diversisporales</taxon>
        <taxon>Gigasporaceae</taxon>
        <taxon>Dentiscutata</taxon>
    </lineage>
</organism>
<keyword evidence="3" id="KW-1185">Reference proteome</keyword>
<dbReference type="Proteomes" id="UP000789405">
    <property type="component" value="Unassembled WGS sequence"/>
</dbReference>
<accession>A0A9N9KB15</accession>
<evidence type="ECO:0000256" key="1">
    <source>
        <dbReference type="SAM" id="MobiDB-lite"/>
    </source>
</evidence>
<name>A0A9N9KB15_9GLOM</name>
<proteinExistence type="predicted"/>
<evidence type="ECO:0000313" key="3">
    <source>
        <dbReference type="Proteomes" id="UP000789405"/>
    </source>
</evidence>
<sequence>MSVYRECRERGEYMKLKCAPMDYICQCDALKAIQLCFLQCADDINISNEGKAYEPAVAQICSLGTSQSLTKYPTPTSTVSLATTSSNPPSLTKDNMSATQNSLPKNTERF</sequence>
<reference evidence="2" key="1">
    <citation type="submission" date="2021-06" db="EMBL/GenBank/DDBJ databases">
        <authorList>
            <person name="Kallberg Y."/>
            <person name="Tangrot J."/>
            <person name="Rosling A."/>
        </authorList>
    </citation>
    <scope>NUCLEOTIDE SEQUENCE</scope>
    <source>
        <strain evidence="2">MA453B</strain>
    </source>
</reference>
<feature type="non-terminal residue" evidence="2">
    <location>
        <position position="110"/>
    </location>
</feature>
<evidence type="ECO:0000313" key="2">
    <source>
        <dbReference type="EMBL" id="CAG8818458.1"/>
    </source>
</evidence>
<gene>
    <name evidence="2" type="ORF">DERYTH_LOCUS26627</name>
</gene>
<protein>
    <submittedName>
        <fullName evidence="2">16964_t:CDS:1</fullName>
    </submittedName>
</protein>
<feature type="region of interest" description="Disordered" evidence="1">
    <location>
        <begin position="71"/>
        <end position="110"/>
    </location>
</feature>